<accession>A0A6J6NG55</accession>
<dbReference type="Gene3D" id="3.10.180.10">
    <property type="entry name" value="2,3-Dihydroxybiphenyl 1,2-Dioxygenase, domain 1"/>
    <property type="match status" value="1"/>
</dbReference>
<dbReference type="EMBL" id="CAEZWV010000046">
    <property type="protein sequence ID" value="CAB4683874.1"/>
    <property type="molecule type" value="Genomic_DNA"/>
</dbReference>
<name>A0A6J6NG55_9ZZZZ</name>
<dbReference type="PANTHER" id="PTHR38041">
    <property type="entry name" value="CHORISMATE MUTASE"/>
    <property type="match status" value="1"/>
</dbReference>
<feature type="domain" description="VOC" evidence="4">
    <location>
        <begin position="129"/>
        <end position="249"/>
    </location>
</feature>
<dbReference type="InterPro" id="IPR004360">
    <property type="entry name" value="Glyas_Fos-R_dOase_dom"/>
</dbReference>
<gene>
    <name evidence="5" type="ORF">UFOPK2295_01566</name>
</gene>
<dbReference type="AlphaFoldDB" id="A0A6J6NG55"/>
<dbReference type="SUPFAM" id="SSF54593">
    <property type="entry name" value="Glyoxalase/Bleomycin resistance protein/Dihydroxybiphenyl dioxygenase"/>
    <property type="match status" value="1"/>
</dbReference>
<dbReference type="PROSITE" id="PS51168">
    <property type="entry name" value="CHORISMATE_MUT_2"/>
    <property type="match status" value="1"/>
</dbReference>
<evidence type="ECO:0000256" key="2">
    <source>
        <dbReference type="SAM" id="MobiDB-lite"/>
    </source>
</evidence>
<evidence type="ECO:0000256" key="1">
    <source>
        <dbReference type="ARBA" id="ARBA00023235"/>
    </source>
</evidence>
<dbReference type="Gene3D" id="1.20.59.10">
    <property type="entry name" value="Chorismate mutase"/>
    <property type="match status" value="1"/>
</dbReference>
<dbReference type="GO" id="GO:0004106">
    <property type="term" value="F:chorismate mutase activity"/>
    <property type="evidence" value="ECO:0007669"/>
    <property type="project" value="InterPro"/>
</dbReference>
<dbReference type="SUPFAM" id="SSF48600">
    <property type="entry name" value="Chorismate mutase II"/>
    <property type="match status" value="1"/>
</dbReference>
<dbReference type="GO" id="GO:0046417">
    <property type="term" value="P:chorismate metabolic process"/>
    <property type="evidence" value="ECO:0007669"/>
    <property type="project" value="InterPro"/>
</dbReference>
<reference evidence="5" key="1">
    <citation type="submission" date="2020-05" db="EMBL/GenBank/DDBJ databases">
        <authorList>
            <person name="Chiriac C."/>
            <person name="Salcher M."/>
            <person name="Ghai R."/>
            <person name="Kavagutti S V."/>
        </authorList>
    </citation>
    <scope>NUCLEOTIDE SEQUENCE</scope>
</reference>
<evidence type="ECO:0000259" key="4">
    <source>
        <dbReference type="PROSITE" id="PS51819"/>
    </source>
</evidence>
<dbReference type="GO" id="GO:0016835">
    <property type="term" value="F:carbon-oxygen lyase activity"/>
    <property type="evidence" value="ECO:0007669"/>
    <property type="project" value="InterPro"/>
</dbReference>
<dbReference type="InterPro" id="IPR036979">
    <property type="entry name" value="CM_dom_sf"/>
</dbReference>
<dbReference type="InterPro" id="IPR002701">
    <property type="entry name" value="CM_II_prokaryot"/>
</dbReference>
<dbReference type="SMART" id="SM00830">
    <property type="entry name" value="CM_2"/>
    <property type="match status" value="1"/>
</dbReference>
<dbReference type="InterPro" id="IPR008241">
    <property type="entry name" value="Isochorismate_pyruvate-lyase"/>
</dbReference>
<protein>
    <submittedName>
        <fullName evidence="5">Unannotated protein</fullName>
    </submittedName>
</protein>
<feature type="domain" description="Chorismate mutase" evidence="3">
    <location>
        <begin position="14"/>
        <end position="105"/>
    </location>
</feature>
<dbReference type="NCBIfam" id="TIGR01803">
    <property type="entry name" value="CM-like"/>
    <property type="match status" value="1"/>
</dbReference>
<dbReference type="InterPro" id="IPR029068">
    <property type="entry name" value="Glyas_Bleomycin-R_OHBP_Dase"/>
</dbReference>
<organism evidence="5">
    <name type="scientific">freshwater metagenome</name>
    <dbReference type="NCBI Taxonomy" id="449393"/>
    <lineage>
        <taxon>unclassified sequences</taxon>
        <taxon>metagenomes</taxon>
        <taxon>ecological metagenomes</taxon>
    </lineage>
</organism>
<keyword evidence="1" id="KW-0413">Isomerase</keyword>
<dbReference type="PROSITE" id="PS51819">
    <property type="entry name" value="VOC"/>
    <property type="match status" value="1"/>
</dbReference>
<dbReference type="InterPro" id="IPR036263">
    <property type="entry name" value="Chorismate_II_sf"/>
</dbReference>
<feature type="region of interest" description="Disordered" evidence="2">
    <location>
        <begin position="101"/>
        <end position="120"/>
    </location>
</feature>
<feature type="compositionally biased region" description="Basic and acidic residues" evidence="2">
    <location>
        <begin position="101"/>
        <end position="115"/>
    </location>
</feature>
<dbReference type="Pfam" id="PF01817">
    <property type="entry name" value="CM_2"/>
    <property type="match status" value="1"/>
</dbReference>
<dbReference type="PANTHER" id="PTHR38041:SF1">
    <property type="entry name" value="CHORISMATE MUTASE"/>
    <property type="match status" value="1"/>
</dbReference>
<dbReference type="Pfam" id="PF00903">
    <property type="entry name" value="Glyoxalase"/>
    <property type="match status" value="1"/>
</dbReference>
<dbReference type="InterPro" id="IPR037523">
    <property type="entry name" value="VOC_core"/>
</dbReference>
<evidence type="ECO:0000259" key="3">
    <source>
        <dbReference type="PROSITE" id="PS51168"/>
    </source>
</evidence>
<sequence>MFLPSMLSASWDTLTDMADLSDLRARIDEIDAAIVALLADRMNACREVAEIKEVTGAAVIQPQRVRDVLASRRQWAIDAGVDADFAEQLFRTLLSETHRIEVAEQRPEPAPEKEAGTTSRSELDTVACRIDHVVVAVADLAAAQSFFTGMGFRVTATDDSAVVNAEAGGVTVVLVSGDHNPAVHKQLTEHGSGVQQIAIEVLNAGYTRDALDAAGVPRLTDVVVDSEGHEQVFTALDPATGVQLSFISRTGHRVPMSSHNVSAMFEAISNTDSAQ</sequence>
<proteinExistence type="predicted"/>
<dbReference type="InterPro" id="IPR051331">
    <property type="entry name" value="Chorismate_mutase-related"/>
</dbReference>
<evidence type="ECO:0000313" key="5">
    <source>
        <dbReference type="EMBL" id="CAB4683874.1"/>
    </source>
</evidence>
<dbReference type="GO" id="GO:0009697">
    <property type="term" value="P:salicylic acid biosynthetic process"/>
    <property type="evidence" value="ECO:0007669"/>
    <property type="project" value="InterPro"/>
</dbReference>